<dbReference type="EMBL" id="DSYZ01000075">
    <property type="protein sequence ID" value="HGT82757.1"/>
    <property type="molecule type" value="Genomic_DNA"/>
</dbReference>
<dbReference type="InterPro" id="IPR027417">
    <property type="entry name" value="P-loop_NTPase"/>
</dbReference>
<dbReference type="GO" id="GO:0005524">
    <property type="term" value="F:ATP binding"/>
    <property type="evidence" value="ECO:0007669"/>
    <property type="project" value="UniProtKB-KW"/>
</dbReference>
<dbReference type="Gene3D" id="3.40.50.300">
    <property type="entry name" value="P-loop containing nucleotide triphosphate hydrolases"/>
    <property type="match status" value="1"/>
</dbReference>
<evidence type="ECO:0000256" key="6">
    <source>
        <dbReference type="RuleBase" id="RU004070"/>
    </source>
</evidence>
<dbReference type="InterPro" id="IPR008047">
    <property type="entry name" value="MCM_4"/>
</dbReference>
<dbReference type="InterPro" id="IPR033762">
    <property type="entry name" value="MCM_OB"/>
</dbReference>
<dbReference type="Pfam" id="PF17207">
    <property type="entry name" value="MCM_OB"/>
    <property type="match status" value="1"/>
</dbReference>
<dbReference type="PRINTS" id="PR01660">
    <property type="entry name" value="MCMPROTEIN4"/>
</dbReference>
<dbReference type="SUPFAM" id="SSF50249">
    <property type="entry name" value="Nucleic acid-binding proteins"/>
    <property type="match status" value="1"/>
</dbReference>
<dbReference type="Gene3D" id="2.40.50.140">
    <property type="entry name" value="Nucleic acid-binding proteins"/>
    <property type="match status" value="1"/>
</dbReference>
<dbReference type="InterPro" id="IPR041562">
    <property type="entry name" value="MCM_lid"/>
</dbReference>
<dbReference type="InterPro" id="IPR012340">
    <property type="entry name" value="NA-bd_OB-fold"/>
</dbReference>
<dbReference type="Pfam" id="PF00493">
    <property type="entry name" value="MCM"/>
    <property type="match status" value="1"/>
</dbReference>
<evidence type="ECO:0000256" key="3">
    <source>
        <dbReference type="ARBA" id="ARBA00022741"/>
    </source>
</evidence>
<dbReference type="GO" id="GO:0042555">
    <property type="term" value="C:MCM complex"/>
    <property type="evidence" value="ECO:0007669"/>
    <property type="project" value="InterPro"/>
</dbReference>
<accession>A0A7J3M1C0</accession>
<dbReference type="PRINTS" id="PR01657">
    <property type="entry name" value="MCMFAMILY"/>
</dbReference>
<dbReference type="GO" id="GO:0017116">
    <property type="term" value="F:single-stranded DNA helicase activity"/>
    <property type="evidence" value="ECO:0007669"/>
    <property type="project" value="TreeGrafter"/>
</dbReference>
<dbReference type="GO" id="GO:0006270">
    <property type="term" value="P:DNA replication initiation"/>
    <property type="evidence" value="ECO:0007669"/>
    <property type="project" value="InterPro"/>
</dbReference>
<protein>
    <submittedName>
        <fullName evidence="8">Minichromosome maintenance protein MCM</fullName>
    </submittedName>
</protein>
<reference evidence="8" key="1">
    <citation type="journal article" date="2020" name="mSystems">
        <title>Genome- and Community-Level Interaction Insights into Carbon Utilization and Element Cycling Functions of Hydrothermarchaeota in Hydrothermal Sediment.</title>
        <authorList>
            <person name="Zhou Z."/>
            <person name="Liu Y."/>
            <person name="Xu W."/>
            <person name="Pan J."/>
            <person name="Luo Z.H."/>
            <person name="Li M."/>
        </authorList>
    </citation>
    <scope>NUCLEOTIDE SEQUENCE [LARGE SCALE GENOMIC DNA]</scope>
    <source>
        <strain evidence="8">SpSt-587</strain>
    </source>
</reference>
<comment type="similarity">
    <text evidence="1 6">Belongs to the MCM family.</text>
</comment>
<keyword evidence="3 6" id="KW-0547">Nucleotide-binding</keyword>
<keyword evidence="2" id="KW-0235">DNA replication</keyword>
<dbReference type="Pfam" id="PF17855">
    <property type="entry name" value="MCM_lid"/>
    <property type="match status" value="1"/>
</dbReference>
<gene>
    <name evidence="8" type="ORF">ENT52_03425</name>
</gene>
<dbReference type="PANTHER" id="PTHR11630">
    <property type="entry name" value="DNA REPLICATION LICENSING FACTOR MCM FAMILY MEMBER"/>
    <property type="match status" value="1"/>
</dbReference>
<dbReference type="InterPro" id="IPR001208">
    <property type="entry name" value="MCM_dom"/>
</dbReference>
<dbReference type="SUPFAM" id="SSF52540">
    <property type="entry name" value="P-loop containing nucleoside triphosphate hydrolases"/>
    <property type="match status" value="1"/>
</dbReference>
<keyword evidence="5 6" id="KW-0238">DNA-binding</keyword>
<dbReference type="PANTHER" id="PTHR11630:SF66">
    <property type="entry name" value="DNA REPLICATION LICENSING FACTOR MCM4"/>
    <property type="match status" value="1"/>
</dbReference>
<evidence type="ECO:0000256" key="1">
    <source>
        <dbReference type="ARBA" id="ARBA00008010"/>
    </source>
</evidence>
<proteinExistence type="inferred from homology"/>
<evidence type="ECO:0000313" key="8">
    <source>
        <dbReference type="EMBL" id="HGT82757.1"/>
    </source>
</evidence>
<dbReference type="InterPro" id="IPR036388">
    <property type="entry name" value="WH-like_DNA-bd_sf"/>
</dbReference>
<feature type="domain" description="MCM C-terminal AAA(+) ATPase" evidence="7">
    <location>
        <begin position="274"/>
        <end position="480"/>
    </location>
</feature>
<dbReference type="Gene3D" id="3.30.1640.10">
    <property type="entry name" value="mini-chromosome maintenance (MCM) complex, chain A, domain 1"/>
    <property type="match status" value="1"/>
</dbReference>
<dbReference type="InterPro" id="IPR003593">
    <property type="entry name" value="AAA+_ATPase"/>
</dbReference>
<sequence>MISSPEIWTEFFEKYYFEELNKLAFRIRECGDKKSIHVNFTRDLLVYQEGRLGEELLENPDIVLEHAEQGLARATNIYGVPLEGCKPRIYSLPATRKILIRNLRSSHISKFVAIEGIVRKVTEVRPRIVIGVFRCLDCNAEIKVFQEESMLRYPHFCNCGGKKFVFLPEKSVSIDSQRVKVQEYPENLRGGEQPQSIDIILEGDLAGVINPGDRVVVNGIVRAKPRGFQQRKLTHMDLYLEGNSIEIVQQEYEEFEITEADKERILALARSDDIYEKIVKTIAPSIYGYEDIKLAIALQLFGGVPKKLPDGTEIRGDIHILLVGDPGVAKSQLLRFVHRIAPRSIYTTGKGTTTAGLTATAVRDEVDGRWTLEAGALVLADKGIALVDEIDKMRKEDRSALHEALEQQTISVAKAGINAILKARCALLAAANPKYGRFDRFSPIAEQIELSPTLLSRFDLIFVLTDEPEIEKDKRLAEHILNIHQIGETLEKMKLVGEASRIANIVPAIDPELFRKYIAYAKNFFPILSEEAKKRIEEYYISLRSKAKENSPIPITARQLESVIRLAEASARVRLSEVVTAEDVDRVTKIMERSLAQIAVDPETGELDIDFAFSGTSKRQRDRIWTMKKIIEELEDLSENGAPEEEVVKRAESEGIDEAKAKEILSKLRINGEIFSPKFGFYRIVRKR</sequence>
<dbReference type="PROSITE" id="PS50051">
    <property type="entry name" value="MCM_2"/>
    <property type="match status" value="1"/>
</dbReference>
<dbReference type="Gene3D" id="2.20.28.10">
    <property type="match status" value="1"/>
</dbReference>
<evidence type="ECO:0000256" key="4">
    <source>
        <dbReference type="ARBA" id="ARBA00022840"/>
    </source>
</evidence>
<dbReference type="InterPro" id="IPR031327">
    <property type="entry name" value="MCM"/>
</dbReference>
<name>A0A7J3M1C0_ARCFL</name>
<dbReference type="Gene3D" id="1.10.10.10">
    <property type="entry name" value="Winged helix-like DNA-binding domain superfamily/Winged helix DNA-binding domain"/>
    <property type="match status" value="1"/>
</dbReference>
<evidence type="ECO:0000256" key="5">
    <source>
        <dbReference type="ARBA" id="ARBA00023125"/>
    </source>
</evidence>
<evidence type="ECO:0000256" key="2">
    <source>
        <dbReference type="ARBA" id="ARBA00022705"/>
    </source>
</evidence>
<comment type="caution">
    <text evidence="8">The sequence shown here is derived from an EMBL/GenBank/DDBJ whole genome shotgun (WGS) entry which is preliminary data.</text>
</comment>
<dbReference type="SMART" id="SM00382">
    <property type="entry name" value="AAA"/>
    <property type="match status" value="1"/>
</dbReference>
<keyword evidence="4 6" id="KW-0067">ATP-binding</keyword>
<dbReference type="SMART" id="SM00350">
    <property type="entry name" value="MCM"/>
    <property type="match status" value="1"/>
</dbReference>
<organism evidence="8">
    <name type="scientific">Archaeoglobus fulgidus</name>
    <dbReference type="NCBI Taxonomy" id="2234"/>
    <lineage>
        <taxon>Archaea</taxon>
        <taxon>Methanobacteriati</taxon>
        <taxon>Methanobacteriota</taxon>
        <taxon>Archaeoglobi</taxon>
        <taxon>Archaeoglobales</taxon>
        <taxon>Archaeoglobaceae</taxon>
        <taxon>Archaeoglobus</taxon>
    </lineage>
</organism>
<dbReference type="AlphaFoldDB" id="A0A7J3M1C0"/>
<dbReference type="GO" id="GO:0003697">
    <property type="term" value="F:single-stranded DNA binding"/>
    <property type="evidence" value="ECO:0007669"/>
    <property type="project" value="TreeGrafter"/>
</dbReference>
<dbReference type="FunFam" id="3.40.50.300:FF:000826">
    <property type="entry name" value="Replicative DNA helicase Mcm"/>
    <property type="match status" value="1"/>
</dbReference>
<evidence type="ECO:0000259" key="7">
    <source>
        <dbReference type="PROSITE" id="PS50051"/>
    </source>
</evidence>